<gene>
    <name evidence="6" type="ORF">NP493_489g00004</name>
</gene>
<dbReference type="GO" id="GO:0006508">
    <property type="term" value="P:proteolysis"/>
    <property type="evidence" value="ECO:0007669"/>
    <property type="project" value="UniProtKB-KW"/>
</dbReference>
<organism evidence="6 7">
    <name type="scientific">Ridgeia piscesae</name>
    <name type="common">Tubeworm</name>
    <dbReference type="NCBI Taxonomy" id="27915"/>
    <lineage>
        <taxon>Eukaryota</taxon>
        <taxon>Metazoa</taxon>
        <taxon>Spiralia</taxon>
        <taxon>Lophotrochozoa</taxon>
        <taxon>Annelida</taxon>
        <taxon>Polychaeta</taxon>
        <taxon>Sedentaria</taxon>
        <taxon>Canalipalpata</taxon>
        <taxon>Sabellida</taxon>
        <taxon>Siboglinidae</taxon>
        <taxon>Ridgeia</taxon>
    </lineage>
</organism>
<evidence type="ECO:0000313" key="7">
    <source>
        <dbReference type="Proteomes" id="UP001209878"/>
    </source>
</evidence>
<dbReference type="EMBL" id="JAODUO010000490">
    <property type="protein sequence ID" value="KAK2179434.1"/>
    <property type="molecule type" value="Genomic_DNA"/>
</dbReference>
<dbReference type="Proteomes" id="UP001209878">
    <property type="component" value="Unassembled WGS sequence"/>
</dbReference>
<evidence type="ECO:0000256" key="3">
    <source>
        <dbReference type="ARBA" id="ARBA00022801"/>
    </source>
</evidence>
<dbReference type="InterPro" id="IPR038765">
    <property type="entry name" value="Papain-like_cys_pep_sf"/>
</dbReference>
<keyword evidence="3" id="KW-0378">Hydrolase</keyword>
<dbReference type="GO" id="GO:0008234">
    <property type="term" value="F:cysteine-type peptidase activity"/>
    <property type="evidence" value="ECO:0007669"/>
    <property type="project" value="UniProtKB-KW"/>
</dbReference>
<dbReference type="PROSITE" id="PS50600">
    <property type="entry name" value="ULP_PROTEASE"/>
    <property type="match status" value="1"/>
</dbReference>
<sequence>MGEKDPIVLSFQDSLLRQSDVELLDGNRWLNDKLIGFAFEYFEKVQFENISEKVVYINPDVSQFIKLTSDDELDSFLEPLALHSKQRIFLAVNDNPDLDSAGGSHWSLLMFDRADNTFHNYDSFHSSNVAAAKAVATKTAPFIKGLAHVVGFVEEKSAQQTNGCDCGLYVICNAEALSRQFAADNLSPVCNDVSELTVSSKRQDMKELIQRLAEDQS</sequence>
<accession>A0AAD9KXE3</accession>
<keyword evidence="4" id="KW-0788">Thiol protease</keyword>
<evidence type="ECO:0000259" key="5">
    <source>
        <dbReference type="PROSITE" id="PS50600"/>
    </source>
</evidence>
<evidence type="ECO:0000256" key="4">
    <source>
        <dbReference type="ARBA" id="ARBA00022807"/>
    </source>
</evidence>
<dbReference type="GO" id="GO:0000338">
    <property type="term" value="P:protein deneddylation"/>
    <property type="evidence" value="ECO:0007669"/>
    <property type="project" value="TreeGrafter"/>
</dbReference>
<dbReference type="AlphaFoldDB" id="A0AAD9KXE3"/>
<evidence type="ECO:0000256" key="1">
    <source>
        <dbReference type="ARBA" id="ARBA00005234"/>
    </source>
</evidence>
<dbReference type="Pfam" id="PF02902">
    <property type="entry name" value="Peptidase_C48"/>
    <property type="match status" value="1"/>
</dbReference>
<comment type="similarity">
    <text evidence="1">Belongs to the peptidase C48 family.</text>
</comment>
<keyword evidence="7" id="KW-1185">Reference proteome</keyword>
<reference evidence="6" key="1">
    <citation type="journal article" date="2023" name="Mol. Biol. Evol.">
        <title>Third-Generation Sequencing Reveals the Adaptive Role of the Epigenome in Three Deep-Sea Polychaetes.</title>
        <authorList>
            <person name="Perez M."/>
            <person name="Aroh O."/>
            <person name="Sun Y."/>
            <person name="Lan Y."/>
            <person name="Juniper S.K."/>
            <person name="Young C.R."/>
            <person name="Angers B."/>
            <person name="Qian P.Y."/>
        </authorList>
    </citation>
    <scope>NUCLEOTIDE SEQUENCE</scope>
    <source>
        <strain evidence="6">R07B-5</strain>
    </source>
</reference>
<dbReference type="SUPFAM" id="SSF54001">
    <property type="entry name" value="Cysteine proteinases"/>
    <property type="match status" value="1"/>
</dbReference>
<comment type="caution">
    <text evidence="6">The sequence shown here is derived from an EMBL/GenBank/DDBJ whole genome shotgun (WGS) entry which is preliminary data.</text>
</comment>
<dbReference type="PANTHER" id="PTHR46468:SF1">
    <property type="entry name" value="SENTRIN-SPECIFIC PROTEASE 8"/>
    <property type="match status" value="1"/>
</dbReference>
<evidence type="ECO:0000313" key="6">
    <source>
        <dbReference type="EMBL" id="KAK2179434.1"/>
    </source>
</evidence>
<dbReference type="Gene3D" id="3.40.395.10">
    <property type="entry name" value="Adenoviral Proteinase, Chain A"/>
    <property type="match status" value="1"/>
</dbReference>
<proteinExistence type="inferred from homology"/>
<keyword evidence="2" id="KW-0645">Protease</keyword>
<dbReference type="GO" id="GO:0019784">
    <property type="term" value="F:deNEDDylase activity"/>
    <property type="evidence" value="ECO:0007669"/>
    <property type="project" value="InterPro"/>
</dbReference>
<dbReference type="PANTHER" id="PTHR46468">
    <property type="entry name" value="SENTRIN-SPECIFIC PROTEASE 8"/>
    <property type="match status" value="1"/>
</dbReference>
<name>A0AAD9KXE3_RIDPI</name>
<dbReference type="InterPro" id="IPR044613">
    <property type="entry name" value="Nep1/2-like"/>
</dbReference>
<feature type="domain" description="Ubiquitin-like protease family profile" evidence="5">
    <location>
        <begin position="14"/>
        <end position="177"/>
    </location>
</feature>
<evidence type="ECO:0000256" key="2">
    <source>
        <dbReference type="ARBA" id="ARBA00022670"/>
    </source>
</evidence>
<protein>
    <recommendedName>
        <fullName evidence="5">Ubiquitin-like protease family profile domain-containing protein</fullName>
    </recommendedName>
</protein>
<dbReference type="InterPro" id="IPR003653">
    <property type="entry name" value="Peptidase_C48_C"/>
</dbReference>